<dbReference type="InterPro" id="IPR025498">
    <property type="entry name" value="DUF4389"/>
</dbReference>
<organism evidence="2 3">
    <name type="scientific">Actinomadura barringtoniae</name>
    <dbReference type="NCBI Taxonomy" id="1427535"/>
    <lineage>
        <taxon>Bacteria</taxon>
        <taxon>Bacillati</taxon>
        <taxon>Actinomycetota</taxon>
        <taxon>Actinomycetes</taxon>
        <taxon>Streptosporangiales</taxon>
        <taxon>Thermomonosporaceae</taxon>
        <taxon>Actinomadura</taxon>
    </lineage>
</organism>
<feature type="transmembrane region" description="Helical" evidence="1">
    <location>
        <begin position="149"/>
        <end position="171"/>
    </location>
</feature>
<keyword evidence="3" id="KW-1185">Reference proteome</keyword>
<comment type="caution">
    <text evidence="2">The sequence shown here is derived from an EMBL/GenBank/DDBJ whole genome shotgun (WGS) entry which is preliminary data.</text>
</comment>
<accession>A0A939P7G3</accession>
<dbReference type="Pfam" id="PF14333">
    <property type="entry name" value="DUF4389"/>
    <property type="match status" value="2"/>
</dbReference>
<keyword evidence="1" id="KW-1133">Transmembrane helix</keyword>
<dbReference type="EMBL" id="JAGEOJ010000002">
    <property type="protein sequence ID" value="MBO2446492.1"/>
    <property type="molecule type" value="Genomic_DNA"/>
</dbReference>
<name>A0A939P7G3_9ACTN</name>
<dbReference type="RefSeq" id="WP_208254092.1">
    <property type="nucleotide sequence ID" value="NZ_JAGEOJ010000002.1"/>
</dbReference>
<dbReference type="Proteomes" id="UP000669179">
    <property type="component" value="Unassembled WGS sequence"/>
</dbReference>
<keyword evidence="1" id="KW-0812">Transmembrane</keyword>
<feature type="transmembrane region" description="Helical" evidence="1">
    <location>
        <begin position="122"/>
        <end position="143"/>
    </location>
</feature>
<evidence type="ECO:0000256" key="1">
    <source>
        <dbReference type="SAM" id="Phobius"/>
    </source>
</evidence>
<evidence type="ECO:0000313" key="2">
    <source>
        <dbReference type="EMBL" id="MBO2446492.1"/>
    </source>
</evidence>
<sequence>MASATAPTAGEFLPQLDVDGPAPQSRVTVFFRLILLIPQWFVLIFVSIAAFFVQVIGWFAALFMGRLPDWAAEFLTGYLSWWTRVSAYGTLLVDQYPPFAMRAPDYTVRIEVRPGPLNRLAVFFRFILLIPAAILSALLSYGWQVAGFVIWLFVLINGSMPQALFEATAAVQRYAMRYNAYVMLLTSAYPKGPFGDQDSPQAAQPRASATRPLLVSSNGRTLLIVFIVLGVVGYLAQTSLQLNR</sequence>
<proteinExistence type="predicted"/>
<gene>
    <name evidence="2" type="ORF">J4573_05285</name>
</gene>
<keyword evidence="1" id="KW-0472">Membrane</keyword>
<dbReference type="AlphaFoldDB" id="A0A939P7G3"/>
<evidence type="ECO:0000313" key="3">
    <source>
        <dbReference type="Proteomes" id="UP000669179"/>
    </source>
</evidence>
<reference evidence="2" key="1">
    <citation type="submission" date="2021-03" db="EMBL/GenBank/DDBJ databases">
        <authorList>
            <person name="Kanchanasin P."/>
            <person name="Saeng-In P."/>
            <person name="Phongsopitanun W."/>
            <person name="Yuki M."/>
            <person name="Kudo T."/>
            <person name="Ohkuma M."/>
            <person name="Tanasupawat S."/>
        </authorList>
    </citation>
    <scope>NUCLEOTIDE SEQUENCE</scope>
    <source>
        <strain evidence="2">GKU 128</strain>
    </source>
</reference>
<feature type="transmembrane region" description="Helical" evidence="1">
    <location>
        <begin position="40"/>
        <end position="63"/>
    </location>
</feature>
<feature type="transmembrane region" description="Helical" evidence="1">
    <location>
        <begin position="221"/>
        <end position="240"/>
    </location>
</feature>
<protein>
    <submittedName>
        <fullName evidence="2">DUF4389 domain-containing protein</fullName>
    </submittedName>
</protein>